<dbReference type="AlphaFoldDB" id="A0AAF6BLB9"/>
<keyword evidence="1" id="KW-0175">Coiled coil</keyword>
<evidence type="ECO:0000313" key="3">
    <source>
        <dbReference type="EMBL" id="BBN12803.1"/>
    </source>
</evidence>
<dbReference type="EMBL" id="AP019870">
    <property type="protein sequence ID" value="BBN12803.1"/>
    <property type="molecule type" value="Genomic_DNA"/>
</dbReference>
<dbReference type="HAMAP" id="MF_01843">
    <property type="entry name" value="Thf1"/>
    <property type="match status" value="1"/>
</dbReference>
<dbReference type="PANTHER" id="PTHR34793">
    <property type="entry name" value="PROTEIN THYLAKOID FORMATION 1, CHLOROPLASTIC"/>
    <property type="match status" value="1"/>
</dbReference>
<dbReference type="GO" id="GO:0010027">
    <property type="term" value="P:thylakoid membrane organization"/>
    <property type="evidence" value="ECO:0007669"/>
    <property type="project" value="TreeGrafter"/>
</dbReference>
<dbReference type="Proteomes" id="UP001162541">
    <property type="component" value="Chromosome 5"/>
</dbReference>
<dbReference type="GO" id="GO:0009534">
    <property type="term" value="C:chloroplast thylakoid"/>
    <property type="evidence" value="ECO:0007669"/>
    <property type="project" value="TreeGrafter"/>
</dbReference>
<proteinExistence type="inferred from homology"/>
<dbReference type="InterPro" id="IPR017499">
    <property type="entry name" value="Thf1"/>
</dbReference>
<gene>
    <name evidence="3" type="ORF">Mp_5g23000</name>
</gene>
<sequence>MASLSSLSLHAIAQLPSRQQLSSVHAAVAQGSSTAQVFSLRCPQRNAARAPAPRLRSAAAALPAITCMAAAAIEIPTVADTKRAFLDAYRRPIPSIYSNVIQELLVQQHLMRYNTTYKYDAVFALGFVTVYDQLMDGYPSTEDRDAIFKAYIGALKEDPEKYRSDAIKLEAWAKEQNSASIVSFGDGEVGAILKDISERAGSKDKFHYSRFFAIGLFRLLEVAKASDPAILEQLSKALNVNKLSIDRDLDVYRNLLSKLAQAKELLKEYIDREKKKAIERESAAAKKTEEVAKTEAKSE</sequence>
<accession>A0AAF6BLB9</accession>
<dbReference type="PANTHER" id="PTHR34793:SF1">
    <property type="entry name" value="PROTEIN THYLAKOID FORMATION 1, CHLOROPLASTIC"/>
    <property type="match status" value="1"/>
</dbReference>
<feature type="region of interest" description="Disordered" evidence="2">
    <location>
        <begin position="280"/>
        <end position="299"/>
    </location>
</feature>
<protein>
    <submittedName>
        <fullName evidence="3">Uncharacterized protein</fullName>
    </submittedName>
</protein>
<organism evidence="3 4">
    <name type="scientific">Marchantia polymorpha subsp. ruderalis</name>
    <dbReference type="NCBI Taxonomy" id="1480154"/>
    <lineage>
        <taxon>Eukaryota</taxon>
        <taxon>Viridiplantae</taxon>
        <taxon>Streptophyta</taxon>
        <taxon>Embryophyta</taxon>
        <taxon>Marchantiophyta</taxon>
        <taxon>Marchantiopsida</taxon>
        <taxon>Marchantiidae</taxon>
        <taxon>Marchantiales</taxon>
        <taxon>Marchantiaceae</taxon>
        <taxon>Marchantia</taxon>
    </lineage>
</organism>
<evidence type="ECO:0000313" key="4">
    <source>
        <dbReference type="Proteomes" id="UP001162541"/>
    </source>
</evidence>
<dbReference type="GO" id="GO:0045037">
    <property type="term" value="P:protein import into chloroplast stroma"/>
    <property type="evidence" value="ECO:0007669"/>
    <property type="project" value="TreeGrafter"/>
</dbReference>
<evidence type="ECO:0000256" key="2">
    <source>
        <dbReference type="SAM" id="MobiDB-lite"/>
    </source>
</evidence>
<dbReference type="GO" id="GO:0010207">
    <property type="term" value="P:photosystem II assembly"/>
    <property type="evidence" value="ECO:0007669"/>
    <property type="project" value="InterPro"/>
</dbReference>
<dbReference type="NCBIfam" id="TIGR03060">
    <property type="entry name" value="PS_II_psb29"/>
    <property type="match status" value="1"/>
</dbReference>
<reference evidence="4" key="1">
    <citation type="journal article" date="2020" name="Curr. Biol.">
        <title>Chromatin organization in early land plants reveals an ancestral association between H3K27me3, transposons, and constitutive heterochromatin.</title>
        <authorList>
            <person name="Montgomery S.A."/>
            <person name="Tanizawa Y."/>
            <person name="Galik B."/>
            <person name="Wang N."/>
            <person name="Ito T."/>
            <person name="Mochizuki T."/>
            <person name="Akimcheva S."/>
            <person name="Bowman J.L."/>
            <person name="Cognat V."/>
            <person name="Marechal-Drouard L."/>
            <person name="Ekker H."/>
            <person name="Hong S.F."/>
            <person name="Kohchi T."/>
            <person name="Lin S.S."/>
            <person name="Liu L.D."/>
            <person name="Nakamura Y."/>
            <person name="Valeeva L.R."/>
            <person name="Shakirov E.V."/>
            <person name="Shippen D.E."/>
            <person name="Wei W.L."/>
            <person name="Yagura M."/>
            <person name="Yamaoka S."/>
            <person name="Yamato K.T."/>
            <person name="Liu C."/>
            <person name="Berger F."/>
        </authorList>
    </citation>
    <scope>NUCLEOTIDE SEQUENCE [LARGE SCALE GENOMIC DNA]</scope>
    <source>
        <strain evidence="4">Tak-1</strain>
    </source>
</reference>
<dbReference type="Pfam" id="PF11264">
    <property type="entry name" value="ThylakoidFormat"/>
    <property type="match status" value="1"/>
</dbReference>
<name>A0AAF6BLB9_MARPO</name>
<dbReference type="GO" id="GO:0045038">
    <property type="term" value="P:protein import into chloroplast thylakoid membrane"/>
    <property type="evidence" value="ECO:0007669"/>
    <property type="project" value="TreeGrafter"/>
</dbReference>
<evidence type="ECO:0000256" key="1">
    <source>
        <dbReference type="ARBA" id="ARBA00023054"/>
    </source>
</evidence>